<sequence>MKVILGPLVLCQDCLKQKTYTTERHVGDELCECGGDFCGCSSCNETLQALKAGKRTKEEVGTQSDVLSWNENQGVNAPVECRKYYYIYKNKFMNSVFCSNRKLTHLPESNKQSDFELDLDGDRLSDFEFDLYGDRLSELEDLISEDKKYDASKHQHPEALIEIQESEAVNVAMQGIPLIFLN</sequence>
<proteinExistence type="predicted"/>
<dbReference type="RefSeq" id="WP_327774759.1">
    <property type="nucleotide sequence ID" value="NZ_JAYXUG010000005.1"/>
</dbReference>
<dbReference type="Proteomes" id="UP001306119">
    <property type="component" value="Unassembled WGS sequence"/>
</dbReference>
<evidence type="ECO:0000313" key="2">
    <source>
        <dbReference type="Proteomes" id="UP001306119"/>
    </source>
</evidence>
<keyword evidence="2" id="KW-1185">Reference proteome</keyword>
<name>A0ABU6L8G5_9GAMM</name>
<accession>A0ABU6L8G5</accession>
<organism evidence="1 2">
    <name type="scientific">Photobacterium toruni</name>
    <dbReference type="NCBI Taxonomy" id="1935446"/>
    <lineage>
        <taxon>Bacteria</taxon>
        <taxon>Pseudomonadati</taxon>
        <taxon>Pseudomonadota</taxon>
        <taxon>Gammaproteobacteria</taxon>
        <taxon>Vibrionales</taxon>
        <taxon>Vibrionaceae</taxon>
        <taxon>Photobacterium</taxon>
    </lineage>
</organism>
<protein>
    <submittedName>
        <fullName evidence="1">Uncharacterized protein</fullName>
    </submittedName>
</protein>
<comment type="caution">
    <text evidence="1">The sequence shown here is derived from an EMBL/GenBank/DDBJ whole genome shotgun (WGS) entry which is preliminary data.</text>
</comment>
<evidence type="ECO:0000313" key="1">
    <source>
        <dbReference type="EMBL" id="MEC6831954.1"/>
    </source>
</evidence>
<gene>
    <name evidence="1" type="ORF">VXS06_09290</name>
</gene>
<reference evidence="1 2" key="1">
    <citation type="submission" date="2024-01" db="EMBL/GenBank/DDBJ databases">
        <title>Active colonisers of the gastrointestinal tract of Atlantic salmon farmed in a warm water region.</title>
        <authorList>
            <person name="Bowman J.P."/>
        </authorList>
    </citation>
    <scope>NUCLEOTIDE SEQUENCE [LARGE SCALE GENOMIC DNA]</scope>
    <source>
        <strain evidence="1 2">S3MW1</strain>
    </source>
</reference>
<dbReference type="EMBL" id="JAYXUG010000005">
    <property type="protein sequence ID" value="MEC6831954.1"/>
    <property type="molecule type" value="Genomic_DNA"/>
</dbReference>